<accession>A0A6B3SN33</accession>
<dbReference type="PANTHER" id="PTHR35585">
    <property type="entry name" value="HHE DOMAIN PROTEIN (AFU_ORTHOLOGUE AFUA_4G00730)"/>
    <property type="match status" value="1"/>
</dbReference>
<evidence type="ECO:0000313" key="3">
    <source>
        <dbReference type="Proteomes" id="UP000482155"/>
    </source>
</evidence>
<protein>
    <submittedName>
        <fullName evidence="2">Hemerythrin domain-containing protein</fullName>
    </submittedName>
</protein>
<gene>
    <name evidence="2" type="ORF">G3574_14140</name>
</gene>
<sequence>MDNDMMENRGAFPVDQPIEALIRDHNTVRRLVEAYQQDHSREAKMQAAQQILTLLEMHSQLEEGVFYPAVRNIDPQMIGHFEQEHQKADDLVQALKNGSLDDQRSEQLLQQLIDMTMHHIQEEENDFFPKLQQANIDMTPIGLQMQAFEANLVHAQAQQSAQRGMRQ</sequence>
<dbReference type="CDD" id="cd12108">
    <property type="entry name" value="Hr-like"/>
    <property type="match status" value="1"/>
</dbReference>
<name>A0A6B3SN33_9BURK</name>
<evidence type="ECO:0000313" key="2">
    <source>
        <dbReference type="EMBL" id="NEX62224.1"/>
    </source>
</evidence>
<evidence type="ECO:0000259" key="1">
    <source>
        <dbReference type="Pfam" id="PF01814"/>
    </source>
</evidence>
<feature type="domain" description="Hemerythrin-like" evidence="1">
    <location>
        <begin position="17"/>
        <end position="131"/>
    </location>
</feature>
<reference evidence="2 3" key="1">
    <citation type="submission" date="2020-02" db="EMBL/GenBank/DDBJ databases">
        <authorList>
            <person name="Kim M.K."/>
        </authorList>
    </citation>
    <scope>NUCLEOTIDE SEQUENCE [LARGE SCALE GENOMIC DNA]</scope>
    <source>
        <strain evidence="2 3">17J57-3</strain>
    </source>
</reference>
<dbReference type="AlphaFoldDB" id="A0A6B3SN33"/>
<dbReference type="Proteomes" id="UP000482155">
    <property type="component" value="Unassembled WGS sequence"/>
</dbReference>
<dbReference type="InterPro" id="IPR012312">
    <property type="entry name" value="Hemerythrin-like"/>
</dbReference>
<organism evidence="2 3">
    <name type="scientific">Noviherbaspirillum galbum</name>
    <dbReference type="NCBI Taxonomy" id="2709383"/>
    <lineage>
        <taxon>Bacteria</taxon>
        <taxon>Pseudomonadati</taxon>
        <taxon>Pseudomonadota</taxon>
        <taxon>Betaproteobacteria</taxon>
        <taxon>Burkholderiales</taxon>
        <taxon>Oxalobacteraceae</taxon>
        <taxon>Noviherbaspirillum</taxon>
    </lineage>
</organism>
<dbReference type="EMBL" id="JAAIVB010000046">
    <property type="protein sequence ID" value="NEX62224.1"/>
    <property type="molecule type" value="Genomic_DNA"/>
</dbReference>
<dbReference type="PANTHER" id="PTHR35585:SF1">
    <property type="entry name" value="HHE DOMAIN PROTEIN (AFU_ORTHOLOGUE AFUA_4G00730)"/>
    <property type="match status" value="1"/>
</dbReference>
<dbReference type="Pfam" id="PF01814">
    <property type="entry name" value="Hemerythrin"/>
    <property type="match status" value="1"/>
</dbReference>
<keyword evidence="3" id="KW-1185">Reference proteome</keyword>
<comment type="caution">
    <text evidence="2">The sequence shown here is derived from an EMBL/GenBank/DDBJ whole genome shotgun (WGS) entry which is preliminary data.</text>
</comment>
<proteinExistence type="predicted"/>
<dbReference type="Gene3D" id="1.20.120.520">
    <property type="entry name" value="nmb1532 protein domain like"/>
    <property type="match status" value="1"/>
</dbReference>
<dbReference type="RefSeq" id="WP_163964248.1">
    <property type="nucleotide sequence ID" value="NZ_JAAIVB010000046.1"/>
</dbReference>